<keyword evidence="4" id="KW-1185">Reference proteome</keyword>
<evidence type="ECO:0000313" key="2">
    <source>
        <dbReference type="EMBL" id="EST48247.1"/>
    </source>
</evidence>
<dbReference type="SUPFAM" id="SSF144232">
    <property type="entry name" value="HIT/MYND zinc finger-like"/>
    <property type="match status" value="1"/>
</dbReference>
<dbReference type="EMBL" id="KI545996">
    <property type="protein sequence ID" value="EST48247.1"/>
    <property type="molecule type" value="Genomic_DNA"/>
</dbReference>
<dbReference type="Gene3D" id="3.30.60.190">
    <property type="match status" value="1"/>
</dbReference>
<evidence type="ECO:0000259" key="1">
    <source>
        <dbReference type="Pfam" id="PF04438"/>
    </source>
</evidence>
<accession>V6LUE7</accession>
<reference evidence="2 3" key="1">
    <citation type="journal article" date="2014" name="PLoS Genet.">
        <title>The Genome of Spironucleus salmonicida Highlights a Fish Pathogen Adapted to Fluctuating Environments.</title>
        <authorList>
            <person name="Xu F."/>
            <person name="Jerlstrom-Hultqvist J."/>
            <person name="Einarsson E."/>
            <person name="Astvaldsson A."/>
            <person name="Svard S.G."/>
            <person name="Andersson J.O."/>
        </authorList>
    </citation>
    <scope>NUCLEOTIDE SEQUENCE</scope>
    <source>
        <strain evidence="3">ATCC 50377</strain>
    </source>
</reference>
<dbReference type="Pfam" id="PF04438">
    <property type="entry name" value="zf-HIT"/>
    <property type="match status" value="1"/>
</dbReference>
<dbReference type="VEuPathDB" id="GiardiaDB:SS50377_25777"/>
<dbReference type="AlphaFoldDB" id="V6LUE7"/>
<evidence type="ECO:0000313" key="4">
    <source>
        <dbReference type="Proteomes" id="UP000018208"/>
    </source>
</evidence>
<evidence type="ECO:0000313" key="3">
    <source>
        <dbReference type="EMBL" id="KAH0571588.1"/>
    </source>
</evidence>
<feature type="domain" description="HIT-type" evidence="1">
    <location>
        <begin position="76"/>
        <end position="105"/>
    </location>
</feature>
<dbReference type="CDD" id="cd23024">
    <property type="entry name" value="zf-HIT_ZNHIT2-3"/>
    <property type="match status" value="1"/>
</dbReference>
<dbReference type="Proteomes" id="UP000018208">
    <property type="component" value="Unassembled WGS sequence"/>
</dbReference>
<proteinExistence type="predicted"/>
<name>V6LUE7_9EUKA</name>
<dbReference type="InterPro" id="IPR007529">
    <property type="entry name" value="Znf_HIT"/>
</dbReference>
<sequence length="115" mass="13063">MDALHQQQNDTKFQSVELQSTKKNFKKLVSDTQQTTKQDALDYVQFDYQEDPSQLTATPNLFSATVFATGNATGARCIICQKERAPYACSGDKCNARYCSSQCFQEHKRQSQCFK</sequence>
<dbReference type="EMBL" id="AUWU02000006">
    <property type="protein sequence ID" value="KAH0571588.1"/>
    <property type="molecule type" value="Genomic_DNA"/>
</dbReference>
<protein>
    <submittedName>
        <fullName evidence="2">HIT zinc finger domain-containing protein</fullName>
    </submittedName>
</protein>
<gene>
    <name evidence="2" type="ORF">SS50377_11588</name>
    <name evidence="3" type="ORF">SS50377_25777</name>
</gene>
<organism evidence="2">
    <name type="scientific">Spironucleus salmonicida</name>
    <dbReference type="NCBI Taxonomy" id="348837"/>
    <lineage>
        <taxon>Eukaryota</taxon>
        <taxon>Metamonada</taxon>
        <taxon>Diplomonadida</taxon>
        <taxon>Hexamitidae</taxon>
        <taxon>Hexamitinae</taxon>
        <taxon>Spironucleus</taxon>
    </lineage>
</organism>
<reference evidence="3" key="2">
    <citation type="submission" date="2020-12" db="EMBL/GenBank/DDBJ databases">
        <title>New Spironucleus salmonicida genome in near-complete chromosomes.</title>
        <authorList>
            <person name="Xu F."/>
            <person name="Kurt Z."/>
            <person name="Jimenez-Gonzalez A."/>
            <person name="Astvaldsson A."/>
            <person name="Andersson J.O."/>
            <person name="Svard S.G."/>
        </authorList>
    </citation>
    <scope>NUCLEOTIDE SEQUENCE</scope>
    <source>
        <strain evidence="3">ATCC 50377</strain>
    </source>
</reference>